<dbReference type="GO" id="GO:0003723">
    <property type="term" value="F:RNA binding"/>
    <property type="evidence" value="ECO:0007669"/>
    <property type="project" value="InterPro"/>
</dbReference>
<dbReference type="STRING" id="5288.A0A5C5FTD7"/>
<accession>A0A5C5FTD7</accession>
<feature type="compositionally biased region" description="Pro residues" evidence="1">
    <location>
        <begin position="189"/>
        <end position="203"/>
    </location>
</feature>
<protein>
    <submittedName>
        <fullName evidence="4">Proteophosphoglycan ppg4</fullName>
    </submittedName>
</protein>
<dbReference type="SMART" id="SM00950">
    <property type="entry name" value="Piwi"/>
    <property type="match status" value="1"/>
</dbReference>
<feature type="compositionally biased region" description="Low complexity" evidence="1">
    <location>
        <begin position="1108"/>
        <end position="1125"/>
    </location>
</feature>
<dbReference type="Gene3D" id="3.40.50.2300">
    <property type="match status" value="1"/>
</dbReference>
<dbReference type="InterPro" id="IPR012337">
    <property type="entry name" value="RNaseH-like_sf"/>
</dbReference>
<feature type="compositionally biased region" description="Gly residues" evidence="1">
    <location>
        <begin position="38"/>
        <end position="55"/>
    </location>
</feature>
<feature type="compositionally biased region" description="Gly residues" evidence="1">
    <location>
        <begin position="116"/>
        <end position="138"/>
    </location>
</feature>
<dbReference type="Pfam" id="PF16486">
    <property type="entry name" value="ArgoN"/>
    <property type="match status" value="1"/>
</dbReference>
<dbReference type="Pfam" id="PF02170">
    <property type="entry name" value="PAZ"/>
    <property type="match status" value="1"/>
</dbReference>
<dbReference type="SUPFAM" id="SSF101690">
    <property type="entry name" value="PAZ domain"/>
    <property type="match status" value="1"/>
</dbReference>
<feature type="domain" description="Piwi" evidence="3">
    <location>
        <begin position="773"/>
        <end position="1101"/>
    </location>
</feature>
<dbReference type="AlphaFoldDB" id="A0A5C5FTD7"/>
<dbReference type="InterPro" id="IPR014811">
    <property type="entry name" value="ArgoL1"/>
</dbReference>
<sequence length="1160" mass="123731">MSGGRDSYPDRGTGYDKASSDRRSSRPRYPDQPSQGQHGAGAYGGGPLGMRGGSGFSDQRGGLSYGGGGGRRDASPPRYPPGGGGGGPPSQYHGGMGGRGGSYGSPPPGAPQPYGGRPGGGAYGGSNDGRGGGGRDGGYASGGFGGGFGGGRGDGGGGVGRGGGGGGGGGGRGGRGGGRGGGGGGRNPRAPPPVFVPLPPLTPAVPATQTGRSTSEPVARQEYGTAGGAVRLITNTFDLEISKNATTWYKYEVVITPNQRARADGTVPPPRGPPPKSVLRAVWNKLELDEQAGQSRHLLGVQPAFDGRAAAYTNVLIPTGNNGGDPVHIPNFAAPDRPNMTFSITVRNPIEIRLASMRAYMTGGSRASYDVGELSEALQALNVVFSHKPASLFYPTRTSFFVGDEAAETARSLGIQGVRKESVIVSDAFLELWRGYFQSVRVCPQGLMLNLNTTSTAFYVAGDLKKFVDGFFFAKGGRAPTMRVGGIDVQDLVRINRLLQKMVVVVDRGSTAPKLKVKIRGRGIVNVAPREHMFDTDDGRVSVEAYFEDRFRVHLRNPDWPLVEVKPGSFYPLELVRLVEGNKYQKRLTPAQQQLASSFQTLVPAEKLGAIMAARQRIIATVTEPFLSAFGISLDQEPKETHGRILAPPNVEYKLPGTGATGAPPSFTSVTPKDDSSWMMDFSRGGFRQAFVSGGRLASLMVIVESERDRAAAVTFFDDMLSKGAALGMNLSEFPPRFSQRAVLVRGHRRSVDDEIVSAMSESRNIYSGKNPDMIVWIFEQANSADYHPFKLATTRRGIASQALQSRLIAKTSVQVAVNVCMKLNAKLAGYSFRLERGSMGMWFGAHMPMLWGCDLSHEPDRPSVAVMVASMHSAGIVYEETARVQGLVEPPANNPLGRARKQEVIVDAEEMATFLLRRYILSLRKVPPNSHLVFRDGVSESEFSAVIDQGALALLRSPAFAAVKRDLEMEGIVGREALDDWSPKVTFIATLKRHHVRCFVPSAAGGATNLVPGTVIDRDVVDPKASDWYGAAHQALIGTTRATRYAVLVDEQQPRMTADELQATCHVLCHSFQRCNRAVSLPAPVFYADLIAGRMRGWLSMDDEDGAGSSSGATVRSSSAATRQSDLAGAQAILDGTETGRDTFRGDFASRKPPAMWWA</sequence>
<reference evidence="4 5" key="1">
    <citation type="submission" date="2019-03" db="EMBL/GenBank/DDBJ databases">
        <title>Rhodosporidium diobovatum UCD-FST 08-225 genome sequencing, assembly, and annotation.</title>
        <authorList>
            <person name="Fakankun I.U."/>
            <person name="Fristensky B."/>
            <person name="Levin D.B."/>
        </authorList>
    </citation>
    <scope>NUCLEOTIDE SEQUENCE [LARGE SCALE GENOMIC DNA]</scope>
    <source>
        <strain evidence="4 5">UCD-FST 08-225</strain>
    </source>
</reference>
<keyword evidence="5" id="KW-1185">Reference proteome</keyword>
<evidence type="ECO:0000259" key="3">
    <source>
        <dbReference type="PROSITE" id="PS50822"/>
    </source>
</evidence>
<dbReference type="CDD" id="cd02846">
    <property type="entry name" value="PAZ_argonaute_like"/>
    <property type="match status" value="1"/>
</dbReference>
<dbReference type="InterPro" id="IPR003165">
    <property type="entry name" value="Piwi"/>
</dbReference>
<dbReference type="EMBL" id="SOZI01000103">
    <property type="protein sequence ID" value="TNY19234.1"/>
    <property type="molecule type" value="Genomic_DNA"/>
</dbReference>
<evidence type="ECO:0000313" key="4">
    <source>
        <dbReference type="EMBL" id="TNY19234.1"/>
    </source>
</evidence>
<dbReference type="Gene3D" id="3.30.420.10">
    <property type="entry name" value="Ribonuclease H-like superfamily/Ribonuclease H"/>
    <property type="match status" value="1"/>
</dbReference>
<comment type="caution">
    <text evidence="4">The sequence shown here is derived from an EMBL/GenBank/DDBJ whole genome shotgun (WGS) entry which is preliminary data.</text>
</comment>
<proteinExistence type="predicted"/>
<dbReference type="PROSITE" id="PS50821">
    <property type="entry name" value="PAZ"/>
    <property type="match status" value="1"/>
</dbReference>
<dbReference type="SUPFAM" id="SSF53098">
    <property type="entry name" value="Ribonuclease H-like"/>
    <property type="match status" value="1"/>
</dbReference>
<name>A0A5C5FTD7_9BASI</name>
<organism evidence="4 5">
    <name type="scientific">Rhodotorula diobovata</name>
    <dbReference type="NCBI Taxonomy" id="5288"/>
    <lineage>
        <taxon>Eukaryota</taxon>
        <taxon>Fungi</taxon>
        <taxon>Dikarya</taxon>
        <taxon>Basidiomycota</taxon>
        <taxon>Pucciniomycotina</taxon>
        <taxon>Microbotryomycetes</taxon>
        <taxon>Sporidiobolales</taxon>
        <taxon>Sporidiobolaceae</taxon>
        <taxon>Rhodotorula</taxon>
    </lineage>
</organism>
<dbReference type="SMART" id="SM01163">
    <property type="entry name" value="DUF1785"/>
    <property type="match status" value="1"/>
</dbReference>
<dbReference type="InterPro" id="IPR036397">
    <property type="entry name" value="RNaseH_sf"/>
</dbReference>
<dbReference type="Gene3D" id="2.170.260.10">
    <property type="entry name" value="paz domain"/>
    <property type="match status" value="1"/>
</dbReference>
<dbReference type="PROSITE" id="PS50822">
    <property type="entry name" value="PIWI"/>
    <property type="match status" value="1"/>
</dbReference>
<dbReference type="Pfam" id="PF08699">
    <property type="entry name" value="ArgoL1"/>
    <property type="match status" value="1"/>
</dbReference>
<feature type="region of interest" description="Disordered" evidence="1">
    <location>
        <begin position="1104"/>
        <end position="1125"/>
    </location>
</feature>
<dbReference type="Pfam" id="PF02171">
    <property type="entry name" value="Piwi"/>
    <property type="match status" value="1"/>
</dbReference>
<dbReference type="PANTHER" id="PTHR22891">
    <property type="entry name" value="EUKARYOTIC TRANSLATION INITIATION FACTOR 2C"/>
    <property type="match status" value="1"/>
</dbReference>
<gene>
    <name evidence="4" type="ORF">DMC30DRAFT_448134</name>
</gene>
<feature type="domain" description="PAZ" evidence="2">
    <location>
        <begin position="488"/>
        <end position="580"/>
    </location>
</feature>
<dbReference type="Proteomes" id="UP000311382">
    <property type="component" value="Unassembled WGS sequence"/>
</dbReference>
<feature type="compositionally biased region" description="Gly residues" evidence="1">
    <location>
        <begin position="154"/>
        <end position="186"/>
    </location>
</feature>
<feature type="compositionally biased region" description="Gly residues" evidence="1">
    <location>
        <begin position="81"/>
        <end position="103"/>
    </location>
</feature>
<dbReference type="InterPro" id="IPR003100">
    <property type="entry name" value="PAZ_dom"/>
</dbReference>
<feature type="region of interest" description="Disordered" evidence="1">
    <location>
        <begin position="154"/>
        <end position="222"/>
    </location>
</feature>
<evidence type="ECO:0000259" key="2">
    <source>
        <dbReference type="PROSITE" id="PS50821"/>
    </source>
</evidence>
<feature type="region of interest" description="Disordered" evidence="1">
    <location>
        <begin position="1"/>
        <end position="138"/>
    </location>
</feature>
<evidence type="ECO:0000313" key="5">
    <source>
        <dbReference type="Proteomes" id="UP000311382"/>
    </source>
</evidence>
<dbReference type="InterPro" id="IPR032474">
    <property type="entry name" value="Argonaute_N"/>
</dbReference>
<evidence type="ECO:0000256" key="1">
    <source>
        <dbReference type="SAM" id="MobiDB-lite"/>
    </source>
</evidence>
<dbReference type="OrthoDB" id="10252740at2759"/>
<dbReference type="InterPro" id="IPR036085">
    <property type="entry name" value="PAZ_dom_sf"/>
</dbReference>